<comment type="caution">
    <text evidence="1">The sequence shown here is derived from an EMBL/GenBank/DDBJ whole genome shotgun (WGS) entry which is preliminary data.</text>
</comment>
<proteinExistence type="predicted"/>
<evidence type="ECO:0000313" key="1">
    <source>
        <dbReference type="EMBL" id="OTI63052.1"/>
    </source>
</evidence>
<dbReference type="Proteomes" id="UP000194857">
    <property type="component" value="Unassembled WGS sequence"/>
</dbReference>
<accession>A0A241XRC4</accession>
<reference evidence="1 2" key="1">
    <citation type="submission" date="2017-05" db="EMBL/GenBank/DDBJ databases">
        <authorList>
            <person name="Song R."/>
            <person name="Chenine A.L."/>
            <person name="Ruprecht R.M."/>
        </authorList>
    </citation>
    <scope>NUCLEOTIDE SEQUENCE [LARGE SCALE GENOMIC DNA]</scope>
    <source>
        <strain evidence="1 2">S567_C10_BS</strain>
    </source>
</reference>
<dbReference type="AlphaFoldDB" id="A0A241XRC4"/>
<sequence length="198" mass="21981">MKSIFERLAQALQGNAEYLAELQRIREAYDAGVNQVDDVQGFVKRLRFAGALEATTAGSIEIDLLFVAPLDTAAGAQKEPLYAQNSMLGASSPMDKEGMVWQLEQTIKDLQRQETTEFRSRYFGECLAMHKTLAMIGWLDAAETDSLYLQIVKAHEKAIGQCLDAGEPVSPEVLQKESYRRQQAEERYAASQVLGASD</sequence>
<dbReference type="RefSeq" id="WP_065085923.1">
    <property type="nucleotide sequence ID" value="NZ_NFFZ01000004.1"/>
</dbReference>
<evidence type="ECO:0000313" key="2">
    <source>
        <dbReference type="Proteomes" id="UP000194857"/>
    </source>
</evidence>
<name>A0A241XRC4_PSEAI</name>
<gene>
    <name evidence="1" type="ORF">CAZ10_09420</name>
</gene>
<protein>
    <submittedName>
        <fullName evidence="1">Uncharacterized protein</fullName>
    </submittedName>
</protein>
<organism evidence="1 2">
    <name type="scientific">Pseudomonas aeruginosa</name>
    <dbReference type="NCBI Taxonomy" id="287"/>
    <lineage>
        <taxon>Bacteria</taxon>
        <taxon>Pseudomonadati</taxon>
        <taxon>Pseudomonadota</taxon>
        <taxon>Gammaproteobacteria</taxon>
        <taxon>Pseudomonadales</taxon>
        <taxon>Pseudomonadaceae</taxon>
        <taxon>Pseudomonas</taxon>
    </lineage>
</organism>
<dbReference type="EMBL" id="NFFZ01000004">
    <property type="protein sequence ID" value="OTI63052.1"/>
    <property type="molecule type" value="Genomic_DNA"/>
</dbReference>